<dbReference type="PROSITE" id="PS50937">
    <property type="entry name" value="HTH_MERR_2"/>
    <property type="match status" value="1"/>
</dbReference>
<dbReference type="InterPro" id="IPR000551">
    <property type="entry name" value="MerR-type_HTH_dom"/>
</dbReference>
<reference evidence="4 5" key="1">
    <citation type="submission" date="2017-09" db="EMBL/GenBank/DDBJ databases">
        <authorList>
            <person name="Ehlers B."/>
            <person name="Leendertz F.H."/>
        </authorList>
    </citation>
    <scope>NUCLEOTIDE SEQUENCE [LARGE SCALE GENOMIC DNA]</scope>
    <source>
        <strain evidence="4 5">CGMCC 4.7095</strain>
    </source>
</reference>
<dbReference type="GO" id="GO:0003677">
    <property type="term" value="F:DNA binding"/>
    <property type="evidence" value="ECO:0007669"/>
    <property type="project" value="UniProtKB-KW"/>
</dbReference>
<dbReference type="AlphaFoldDB" id="A0A286DZH3"/>
<feature type="compositionally biased region" description="Basic and acidic residues" evidence="2">
    <location>
        <begin position="35"/>
        <end position="44"/>
    </location>
</feature>
<evidence type="ECO:0000256" key="2">
    <source>
        <dbReference type="SAM" id="MobiDB-lite"/>
    </source>
</evidence>
<accession>A0A286DZH3</accession>
<evidence type="ECO:0000256" key="1">
    <source>
        <dbReference type="ARBA" id="ARBA00023125"/>
    </source>
</evidence>
<dbReference type="Pfam" id="PF13411">
    <property type="entry name" value="MerR_1"/>
    <property type="match status" value="1"/>
</dbReference>
<dbReference type="EMBL" id="OCNE01000014">
    <property type="protein sequence ID" value="SOD64056.1"/>
    <property type="molecule type" value="Genomic_DNA"/>
</dbReference>
<feature type="domain" description="HTH merR-type" evidence="3">
    <location>
        <begin position="54"/>
        <end position="117"/>
    </location>
</feature>
<keyword evidence="1 4" id="KW-0238">DNA-binding</keyword>
<feature type="region of interest" description="Disordered" evidence="2">
    <location>
        <begin position="1"/>
        <end position="49"/>
    </location>
</feature>
<keyword evidence="5" id="KW-1185">Reference proteome</keyword>
<proteinExistence type="predicted"/>
<protein>
    <submittedName>
        <fullName evidence="4">DNA-binding transcriptional regulator, MerR family</fullName>
    </submittedName>
</protein>
<dbReference type="SUPFAM" id="SSF46955">
    <property type="entry name" value="Putative DNA-binding domain"/>
    <property type="match status" value="1"/>
</dbReference>
<evidence type="ECO:0000259" key="3">
    <source>
        <dbReference type="PROSITE" id="PS50937"/>
    </source>
</evidence>
<sequence length="206" mass="21783">MTGDGDSRAVGGSTALPGAAPLPGLRQSVAPPAGPREETPRERLGYPGPSACAAAGITYRQLDYWARTGLVQPEVRPAPGQGGQRLYSFRDVLVLKIVKRLLDAGVSLQAIRATAEALRTAELGTLAQMTLMSDGAAVYRCGSPDELAELLRGGRGVFGIAVGAVWSDVETALAQLHAERADTGERVVPPQHPEDELARRRARVRP</sequence>
<dbReference type="PANTHER" id="PTHR30204">
    <property type="entry name" value="REDOX-CYCLING DRUG-SENSING TRANSCRIPTIONAL ACTIVATOR SOXR"/>
    <property type="match status" value="1"/>
</dbReference>
<dbReference type="InterPro" id="IPR047057">
    <property type="entry name" value="MerR_fam"/>
</dbReference>
<dbReference type="PANTHER" id="PTHR30204:SF3">
    <property type="entry name" value="HTH MERR-TYPE DOMAIN-CONTAINING PROTEIN"/>
    <property type="match status" value="1"/>
</dbReference>
<organism evidence="4 5">
    <name type="scientific">Streptomyces zhaozhouensis</name>
    <dbReference type="NCBI Taxonomy" id="1300267"/>
    <lineage>
        <taxon>Bacteria</taxon>
        <taxon>Bacillati</taxon>
        <taxon>Actinomycetota</taxon>
        <taxon>Actinomycetes</taxon>
        <taxon>Kitasatosporales</taxon>
        <taxon>Streptomycetaceae</taxon>
        <taxon>Streptomyces</taxon>
    </lineage>
</organism>
<evidence type="ECO:0000313" key="5">
    <source>
        <dbReference type="Proteomes" id="UP000219072"/>
    </source>
</evidence>
<evidence type="ECO:0000313" key="4">
    <source>
        <dbReference type="EMBL" id="SOD64056.1"/>
    </source>
</evidence>
<name>A0A286DZH3_9ACTN</name>
<feature type="region of interest" description="Disordered" evidence="2">
    <location>
        <begin position="182"/>
        <end position="206"/>
    </location>
</feature>
<dbReference type="InterPro" id="IPR009061">
    <property type="entry name" value="DNA-bd_dom_put_sf"/>
</dbReference>
<dbReference type="Gene3D" id="1.10.1660.10">
    <property type="match status" value="1"/>
</dbReference>
<dbReference type="SMART" id="SM00422">
    <property type="entry name" value="HTH_MERR"/>
    <property type="match status" value="1"/>
</dbReference>
<gene>
    <name evidence="4" type="ORF">SAMN06297387_11436</name>
</gene>
<dbReference type="OrthoDB" id="7410529at2"/>
<dbReference type="GO" id="GO:0003700">
    <property type="term" value="F:DNA-binding transcription factor activity"/>
    <property type="evidence" value="ECO:0007669"/>
    <property type="project" value="InterPro"/>
</dbReference>
<dbReference type="Proteomes" id="UP000219072">
    <property type="component" value="Unassembled WGS sequence"/>
</dbReference>